<dbReference type="PANTHER" id="PTHR47356">
    <property type="entry name" value="FAD-DEPENDENT MONOOXYGENASE ASQG-RELATED"/>
    <property type="match status" value="1"/>
</dbReference>
<evidence type="ECO:0000313" key="11">
    <source>
        <dbReference type="EMBL" id="CAP95301.1"/>
    </source>
</evidence>
<keyword evidence="5" id="KW-0274">FAD</keyword>
<dbReference type="SUPFAM" id="SSF51905">
    <property type="entry name" value="FAD/NAD(P)-binding domain"/>
    <property type="match status" value="1"/>
</dbReference>
<keyword evidence="6 9" id="KW-1133">Transmembrane helix</keyword>
<feature type="transmembrane region" description="Helical" evidence="9">
    <location>
        <begin position="455"/>
        <end position="475"/>
    </location>
</feature>
<proteinExistence type="inferred from homology"/>
<evidence type="ECO:0000256" key="1">
    <source>
        <dbReference type="ARBA" id="ARBA00004370"/>
    </source>
</evidence>
<keyword evidence="7" id="KW-0560">Oxidoreductase</keyword>
<accession>B6HLW4</accession>
<name>B6HLW4_PENRW</name>
<dbReference type="PANTHER" id="PTHR47356:SF2">
    <property type="entry name" value="FAD-BINDING DOMAIN-CONTAINING PROTEIN-RELATED"/>
    <property type="match status" value="1"/>
</dbReference>
<evidence type="ECO:0000256" key="6">
    <source>
        <dbReference type="ARBA" id="ARBA00022989"/>
    </source>
</evidence>
<dbReference type="GeneID" id="8313239"/>
<dbReference type="InterPro" id="IPR002938">
    <property type="entry name" value="FAD-bd"/>
</dbReference>
<evidence type="ECO:0000256" key="8">
    <source>
        <dbReference type="ARBA" id="ARBA00023136"/>
    </source>
</evidence>
<dbReference type="HOGENOM" id="CLU_009665_12_2_1"/>
<feature type="domain" description="FAD-binding" evidence="10">
    <location>
        <begin position="13"/>
        <end position="345"/>
    </location>
</feature>
<evidence type="ECO:0000256" key="2">
    <source>
        <dbReference type="ARBA" id="ARBA00007992"/>
    </source>
</evidence>
<keyword evidence="4 9" id="KW-0812">Transmembrane</keyword>
<dbReference type="VEuPathDB" id="FungiDB:PCH_Pc21g04040"/>
<evidence type="ECO:0000259" key="10">
    <source>
        <dbReference type="Pfam" id="PF01494"/>
    </source>
</evidence>
<dbReference type="Pfam" id="PF01494">
    <property type="entry name" value="FAD_binding_3"/>
    <property type="match status" value="1"/>
</dbReference>
<evidence type="ECO:0000256" key="4">
    <source>
        <dbReference type="ARBA" id="ARBA00022692"/>
    </source>
</evidence>
<keyword evidence="3" id="KW-0285">Flavoprotein</keyword>
<dbReference type="EMBL" id="AM920436">
    <property type="protein sequence ID" value="CAP95301.1"/>
    <property type="molecule type" value="Genomic_DNA"/>
</dbReference>
<dbReference type="Proteomes" id="UP000000724">
    <property type="component" value="Contig Pc00c21"/>
</dbReference>
<evidence type="ECO:0000313" key="12">
    <source>
        <dbReference type="Proteomes" id="UP000000724"/>
    </source>
</evidence>
<evidence type="ECO:0000256" key="7">
    <source>
        <dbReference type="ARBA" id="ARBA00023002"/>
    </source>
</evidence>
<organism evidence="11 12">
    <name type="scientific">Penicillium rubens (strain ATCC 28089 / DSM 1075 / NRRL 1951 / Wisconsin 54-1255)</name>
    <name type="common">Penicillium chrysogenum</name>
    <dbReference type="NCBI Taxonomy" id="500485"/>
    <lineage>
        <taxon>Eukaryota</taxon>
        <taxon>Fungi</taxon>
        <taxon>Dikarya</taxon>
        <taxon>Ascomycota</taxon>
        <taxon>Pezizomycotina</taxon>
        <taxon>Eurotiomycetes</taxon>
        <taxon>Eurotiomycetidae</taxon>
        <taxon>Eurotiales</taxon>
        <taxon>Aspergillaceae</taxon>
        <taxon>Penicillium</taxon>
        <taxon>Penicillium chrysogenum species complex</taxon>
    </lineage>
</organism>
<dbReference type="PRINTS" id="PR00420">
    <property type="entry name" value="RNGMNOXGNASE"/>
</dbReference>
<sequence length="477" mass="53039">MYPVNERKARPFRVIVVGAGIAGLTLSNALQKAGIDHVVLEKHAQVVYPSGASIGMWPNGARLLDQLGCLASIEETCPQMTVSYTRNPDGKAIIVSELFDEIVERHGHRFLLLERRQFIQALLDCLPTKDPIRTRAAVKDIAESENGVRVYLNDGSYEDGDIVVGCDGVASRVRQIMWNHANQAVPNTITPKEMQSLTASYKCLVGLSPSMPGIESGSMTVVHNNGFSFLILTQPQLIFYFVFIKLGQTYRWPSLPTYTAEDMHAEAAKIATLPIIDNLTFGQIWEKRLRGDLINIEEGVFKHWHSNRIVLLGDAAHKFTPNIAFGGGSAMESAATFANILRAKLLSSKGGLSSHPTQAELSTIFQTYREQRIGRVYLMHLLSGFMTRVQAWSNPVFEFLASRCFPWMSDKMVGGIFSLAIQGGVKLDYVPQRVKPKGKVKWKVDVSAQNQSQKWLGGMGLFIVSCMLYLLISLYNR</sequence>
<comment type="similarity">
    <text evidence="2">Belongs to the paxM FAD-dependent monooxygenase family.</text>
</comment>
<dbReference type="OMA" id="VREIMWD"/>
<dbReference type="GO" id="GO:0016020">
    <property type="term" value="C:membrane"/>
    <property type="evidence" value="ECO:0007669"/>
    <property type="project" value="UniProtKB-SubCell"/>
</dbReference>
<dbReference type="AlphaFoldDB" id="B6HLW4"/>
<dbReference type="STRING" id="500485.B6HLW4"/>
<dbReference type="eggNOG" id="KOG2614">
    <property type="taxonomic scope" value="Eukaryota"/>
</dbReference>
<keyword evidence="8 9" id="KW-0472">Membrane</keyword>
<dbReference type="OrthoDB" id="10029326at2759"/>
<dbReference type="BioCyc" id="PCHR:PC21G04040-MONOMER"/>
<keyword evidence="12" id="KW-1185">Reference proteome</keyword>
<dbReference type="KEGG" id="pcs:N7525_006893"/>
<dbReference type="InterPro" id="IPR050562">
    <property type="entry name" value="FAD_mOase_fung"/>
</dbReference>
<evidence type="ECO:0000256" key="5">
    <source>
        <dbReference type="ARBA" id="ARBA00022827"/>
    </source>
</evidence>
<evidence type="ECO:0000256" key="9">
    <source>
        <dbReference type="SAM" id="Phobius"/>
    </source>
</evidence>
<reference evidence="11 12" key="1">
    <citation type="journal article" date="2008" name="Nat. Biotechnol.">
        <title>Genome sequencing and analysis of the filamentous fungus Penicillium chrysogenum.</title>
        <authorList>
            <person name="van den Berg M.A."/>
            <person name="Albang R."/>
            <person name="Albermann K."/>
            <person name="Badger J.H."/>
            <person name="Daran J.-M."/>
            <person name="Driessen A.J.M."/>
            <person name="Garcia-Estrada C."/>
            <person name="Fedorova N.D."/>
            <person name="Harris D.M."/>
            <person name="Heijne W.H.M."/>
            <person name="Joardar V.S."/>
            <person name="Kiel J.A.K.W."/>
            <person name="Kovalchuk A."/>
            <person name="Martin J.F."/>
            <person name="Nierman W.C."/>
            <person name="Nijland J.G."/>
            <person name="Pronk J.T."/>
            <person name="Roubos J.A."/>
            <person name="van der Klei I.J."/>
            <person name="van Peij N.N.M.E."/>
            <person name="Veenhuis M."/>
            <person name="von Doehren H."/>
            <person name="Wagner C."/>
            <person name="Wortman J.R."/>
            <person name="Bovenberg R.A.L."/>
        </authorList>
    </citation>
    <scope>NUCLEOTIDE SEQUENCE [LARGE SCALE GENOMIC DNA]</scope>
    <source>
        <strain evidence="12">ATCC 28089 / DSM 1075 / NRRL 1951 / Wisconsin 54-1255</strain>
    </source>
</reference>
<dbReference type="GO" id="GO:0071949">
    <property type="term" value="F:FAD binding"/>
    <property type="evidence" value="ECO:0007669"/>
    <property type="project" value="InterPro"/>
</dbReference>
<comment type="subcellular location">
    <subcellularLocation>
        <location evidence="1">Membrane</location>
    </subcellularLocation>
</comment>
<dbReference type="Gene3D" id="3.50.50.60">
    <property type="entry name" value="FAD/NAD(P)-binding domain"/>
    <property type="match status" value="1"/>
</dbReference>
<gene>
    <name evidence="11" type="ORF">Pc21g04040</name>
    <name evidence="11" type="ORF">PCH_Pc21g04040</name>
</gene>
<protein>
    <submittedName>
        <fullName evidence="11">Pc21g04040 protein</fullName>
    </submittedName>
</protein>
<evidence type="ECO:0000256" key="3">
    <source>
        <dbReference type="ARBA" id="ARBA00022630"/>
    </source>
</evidence>
<dbReference type="GO" id="GO:0004497">
    <property type="term" value="F:monooxygenase activity"/>
    <property type="evidence" value="ECO:0007669"/>
    <property type="project" value="InterPro"/>
</dbReference>
<dbReference type="InterPro" id="IPR036188">
    <property type="entry name" value="FAD/NAD-bd_sf"/>
</dbReference>